<dbReference type="InterPro" id="IPR027417">
    <property type="entry name" value="P-loop_NTPase"/>
</dbReference>
<feature type="region of interest" description="Disordered" evidence="1">
    <location>
        <begin position="36"/>
        <end position="56"/>
    </location>
</feature>
<feature type="compositionally biased region" description="Basic and acidic residues" evidence="1">
    <location>
        <begin position="39"/>
        <end position="56"/>
    </location>
</feature>
<name>A0A1C3PFT0_9ACTN</name>
<organism evidence="2 3">
    <name type="scientific">Candidatus Protofrankia californiensis</name>
    <dbReference type="NCBI Taxonomy" id="1839754"/>
    <lineage>
        <taxon>Bacteria</taxon>
        <taxon>Bacillati</taxon>
        <taxon>Actinomycetota</taxon>
        <taxon>Actinomycetes</taxon>
        <taxon>Frankiales</taxon>
        <taxon>Frankiaceae</taxon>
        <taxon>Protofrankia</taxon>
    </lineage>
</organism>
<dbReference type="SUPFAM" id="SSF52540">
    <property type="entry name" value="P-loop containing nucleoside triphosphate hydrolases"/>
    <property type="match status" value="1"/>
</dbReference>
<dbReference type="EMBL" id="FLUV01002395">
    <property type="protein sequence ID" value="SBW28640.1"/>
    <property type="molecule type" value="Genomic_DNA"/>
</dbReference>
<sequence length="56" mass="6185">MTVAADRIYVLENGTVMEAGPHDRLIRSGGIYAQLTRGPAERTSRKEAKKERNGGR</sequence>
<evidence type="ECO:0000256" key="1">
    <source>
        <dbReference type="SAM" id="MobiDB-lite"/>
    </source>
</evidence>
<accession>A0A1C3PFT0</accession>
<keyword evidence="3" id="KW-1185">Reference proteome</keyword>
<gene>
    <name evidence="2" type="ORF">FDG2_5799</name>
</gene>
<dbReference type="AlphaFoldDB" id="A0A1C3PFT0"/>
<evidence type="ECO:0000313" key="2">
    <source>
        <dbReference type="EMBL" id="SBW28640.1"/>
    </source>
</evidence>
<proteinExistence type="predicted"/>
<evidence type="ECO:0000313" key="3">
    <source>
        <dbReference type="Proteomes" id="UP000199013"/>
    </source>
</evidence>
<protein>
    <submittedName>
        <fullName evidence="2">Uncharacterized protein</fullName>
    </submittedName>
</protein>
<dbReference type="Proteomes" id="UP000199013">
    <property type="component" value="Unassembled WGS sequence"/>
</dbReference>
<reference evidence="3" key="1">
    <citation type="submission" date="2016-02" db="EMBL/GenBank/DDBJ databases">
        <authorList>
            <person name="Wibberg D."/>
        </authorList>
    </citation>
    <scope>NUCLEOTIDE SEQUENCE [LARGE SCALE GENOMIC DNA]</scope>
</reference>
<dbReference type="Gene3D" id="3.40.50.300">
    <property type="entry name" value="P-loop containing nucleotide triphosphate hydrolases"/>
    <property type="match status" value="1"/>
</dbReference>